<feature type="binding site" evidence="20">
    <location>
        <position position="501"/>
    </location>
    <ligand>
        <name>ATP</name>
        <dbReference type="ChEBI" id="CHEBI:30616"/>
    </ligand>
</feature>
<protein>
    <recommendedName>
        <fullName evidence="19">Receptor-like serine/threonine-protein kinase</fullName>
        <ecNumber evidence="19">2.7.11.1</ecNumber>
    </recommendedName>
</protein>
<dbReference type="GO" id="GO:0005524">
    <property type="term" value="F:ATP binding"/>
    <property type="evidence" value="ECO:0007669"/>
    <property type="project" value="UniProtKB-UniRule"/>
</dbReference>
<evidence type="ECO:0000256" key="16">
    <source>
        <dbReference type="ARBA" id="ARBA00023180"/>
    </source>
</evidence>
<dbReference type="InterPro" id="IPR011009">
    <property type="entry name" value="Kinase-like_dom_sf"/>
</dbReference>
<dbReference type="EC" id="2.7.11.1" evidence="19"/>
<dbReference type="SMART" id="SM00108">
    <property type="entry name" value="B_lectin"/>
    <property type="match status" value="1"/>
</dbReference>
<keyword evidence="25" id="KW-1185">Reference proteome</keyword>
<keyword evidence="8" id="KW-0430">Lectin</keyword>
<keyword evidence="16" id="KW-0325">Glycoprotein</keyword>
<name>A0A9D4UJW7_ADICA</name>
<dbReference type="PROSITE" id="PS50927">
    <property type="entry name" value="BULB_LECTIN"/>
    <property type="match status" value="1"/>
</dbReference>
<evidence type="ECO:0000256" key="4">
    <source>
        <dbReference type="ARBA" id="ARBA00022553"/>
    </source>
</evidence>
<evidence type="ECO:0000256" key="6">
    <source>
        <dbReference type="ARBA" id="ARBA00022692"/>
    </source>
</evidence>
<comment type="catalytic activity">
    <reaction evidence="17 19">
        <text>L-threonyl-[protein] + ATP = O-phospho-L-threonyl-[protein] + ADP + H(+)</text>
        <dbReference type="Rhea" id="RHEA:46608"/>
        <dbReference type="Rhea" id="RHEA-COMP:11060"/>
        <dbReference type="Rhea" id="RHEA-COMP:11605"/>
        <dbReference type="ChEBI" id="CHEBI:15378"/>
        <dbReference type="ChEBI" id="CHEBI:30013"/>
        <dbReference type="ChEBI" id="CHEBI:30616"/>
        <dbReference type="ChEBI" id="CHEBI:61977"/>
        <dbReference type="ChEBI" id="CHEBI:456216"/>
        <dbReference type="EC" id="2.7.11.1"/>
    </reaction>
</comment>
<organism evidence="24 25">
    <name type="scientific">Adiantum capillus-veneris</name>
    <name type="common">Maidenhair fern</name>
    <dbReference type="NCBI Taxonomy" id="13818"/>
    <lineage>
        <taxon>Eukaryota</taxon>
        <taxon>Viridiplantae</taxon>
        <taxon>Streptophyta</taxon>
        <taxon>Embryophyta</taxon>
        <taxon>Tracheophyta</taxon>
        <taxon>Polypodiopsida</taxon>
        <taxon>Polypodiidae</taxon>
        <taxon>Polypodiales</taxon>
        <taxon>Pteridineae</taxon>
        <taxon>Pteridaceae</taxon>
        <taxon>Vittarioideae</taxon>
        <taxon>Adiantum</taxon>
    </lineage>
</organism>
<evidence type="ECO:0000256" key="10">
    <source>
        <dbReference type="ARBA" id="ARBA00022777"/>
    </source>
</evidence>
<dbReference type="FunFam" id="3.30.200.20:FF:000178">
    <property type="entry name" value="serine/threonine-protein kinase PBS1-like"/>
    <property type="match status" value="1"/>
</dbReference>
<evidence type="ECO:0000256" key="19">
    <source>
        <dbReference type="PIRNR" id="PIRNR000641"/>
    </source>
</evidence>
<evidence type="ECO:0000259" key="22">
    <source>
        <dbReference type="PROSITE" id="PS50011"/>
    </source>
</evidence>
<evidence type="ECO:0000313" key="24">
    <source>
        <dbReference type="EMBL" id="KAI5068877.1"/>
    </source>
</evidence>
<dbReference type="InterPro" id="IPR000719">
    <property type="entry name" value="Prot_kinase_dom"/>
</dbReference>
<dbReference type="InterPro" id="IPR024171">
    <property type="entry name" value="SRK-like_kinase"/>
</dbReference>
<dbReference type="PROSITE" id="PS50011">
    <property type="entry name" value="PROTEIN_KINASE_DOM"/>
    <property type="match status" value="1"/>
</dbReference>
<feature type="domain" description="Bulb-type lectin" evidence="23">
    <location>
        <begin position="1"/>
        <end position="101"/>
    </location>
</feature>
<evidence type="ECO:0000256" key="1">
    <source>
        <dbReference type="ARBA" id="ARBA00004479"/>
    </source>
</evidence>
<comment type="caution">
    <text evidence="24">The sequence shown here is derived from an EMBL/GenBank/DDBJ whole genome shotgun (WGS) entry which is preliminary data.</text>
</comment>
<feature type="domain" description="Protein kinase" evidence="22">
    <location>
        <begin position="472"/>
        <end position="747"/>
    </location>
</feature>
<evidence type="ECO:0000259" key="23">
    <source>
        <dbReference type="PROSITE" id="PS50927"/>
    </source>
</evidence>
<dbReference type="InterPro" id="IPR051343">
    <property type="entry name" value="G-type_lectin_kinases/EP1-like"/>
</dbReference>
<keyword evidence="15" id="KW-0675">Receptor</keyword>
<gene>
    <name evidence="24" type="ORF">GOP47_0017222</name>
</gene>
<comment type="similarity">
    <text evidence="19">Belongs to the protein kinase superfamily. Ser/Thr protein kinase family.</text>
</comment>
<dbReference type="Proteomes" id="UP000886520">
    <property type="component" value="Chromosome 16"/>
</dbReference>
<dbReference type="InterPro" id="IPR036426">
    <property type="entry name" value="Bulb-type_lectin_dom_sf"/>
</dbReference>
<keyword evidence="5 19" id="KW-0808">Transferase</keyword>
<dbReference type="PIRSF" id="PIRSF000641">
    <property type="entry name" value="SRK"/>
    <property type="match status" value="1"/>
</dbReference>
<comment type="catalytic activity">
    <reaction evidence="18 19">
        <text>L-seryl-[protein] + ATP = O-phospho-L-seryl-[protein] + ADP + H(+)</text>
        <dbReference type="Rhea" id="RHEA:17989"/>
        <dbReference type="Rhea" id="RHEA-COMP:9863"/>
        <dbReference type="Rhea" id="RHEA-COMP:11604"/>
        <dbReference type="ChEBI" id="CHEBI:15378"/>
        <dbReference type="ChEBI" id="CHEBI:29999"/>
        <dbReference type="ChEBI" id="CHEBI:30616"/>
        <dbReference type="ChEBI" id="CHEBI:83421"/>
        <dbReference type="ChEBI" id="CHEBI:456216"/>
        <dbReference type="EC" id="2.7.11.1"/>
    </reaction>
</comment>
<evidence type="ECO:0000256" key="7">
    <source>
        <dbReference type="ARBA" id="ARBA00022729"/>
    </source>
</evidence>
<dbReference type="GO" id="GO:0016020">
    <property type="term" value="C:membrane"/>
    <property type="evidence" value="ECO:0007669"/>
    <property type="project" value="UniProtKB-SubCell"/>
</dbReference>
<accession>A0A9D4UJW7</accession>
<keyword evidence="4" id="KW-0597">Phosphoprotein</keyword>
<dbReference type="InterPro" id="IPR008271">
    <property type="entry name" value="Ser/Thr_kinase_AS"/>
</dbReference>
<evidence type="ECO:0000256" key="12">
    <source>
        <dbReference type="ARBA" id="ARBA00022989"/>
    </source>
</evidence>
<comment type="subcellular location">
    <subcellularLocation>
        <location evidence="1">Membrane</location>
        <topology evidence="1">Single-pass type I membrane protein</topology>
    </subcellularLocation>
</comment>
<evidence type="ECO:0000256" key="18">
    <source>
        <dbReference type="ARBA" id="ARBA00048679"/>
    </source>
</evidence>
<keyword evidence="10 19" id="KW-0418">Kinase</keyword>
<dbReference type="Gene3D" id="1.10.510.10">
    <property type="entry name" value="Transferase(Phosphotransferase) domain 1"/>
    <property type="match status" value="1"/>
</dbReference>
<evidence type="ECO:0000256" key="11">
    <source>
        <dbReference type="ARBA" id="ARBA00022840"/>
    </source>
</evidence>
<dbReference type="SUPFAM" id="SSF51110">
    <property type="entry name" value="alpha-D-mannose-specific plant lectins"/>
    <property type="match status" value="1"/>
</dbReference>
<dbReference type="Gene3D" id="3.30.200.20">
    <property type="entry name" value="Phosphorylase Kinase, domain 1"/>
    <property type="match status" value="1"/>
</dbReference>
<dbReference type="PANTHER" id="PTHR47976">
    <property type="entry name" value="G-TYPE LECTIN S-RECEPTOR-LIKE SERINE/THREONINE-PROTEIN KINASE SD2-5"/>
    <property type="match status" value="1"/>
</dbReference>
<dbReference type="Gene3D" id="2.90.10.30">
    <property type="match status" value="1"/>
</dbReference>
<sequence>MAPSMREMSFTLSIYMYLSTVINRGAIVWTANGLHPVSGSLISLRLRSDGNLVLLGDDPYTPIWSSNTAHKGVTTMEVIQYPVVSLVLRNSSGSIIWQSADHATDTLTSNQFLLPGGSLTSWASPTDPSPGSYSLVVEPSGLALYMVGQNPKPYWIWSYYGFNDSFSVKHTCEPSLLAAFLDPEGALLMNTEFPGSPIAADDSYWPQFCSFQPDYRTSGTLPFKQYGTGESATLRNSTFLRLEHDGNLRAYSLGPVWSPQLDIFDSDACRLPKYCGSYGVCTSGSQCACPANSSLFVFVDSSNFSLGCSLRSELGCNESSQRDQTMLQLSGVDYVANNYTPPLNISTEKACIGRCAQNCSCLIAFWHRGMNACHHAGEAHSLQGSLDQSAFFTYVKVNLIPQAEAKPSTTSTILASVVAGVFVLVVFALLVLCCWYRKATQEEDDKEDDSLLDATEGLPARFTYKDLHQITNGFERQLGKGGSGAVYVGQLLDGTQVAVKKLDNINQGNKEFKAEVAIMGRISHNNLLHLRGFCAQKGHRLLVYEYMENGSLDQWLFSDELKRLQLTWDVRCKIALGIARGLAYLHHETRERIIHLDIKPQNILLDDCFEAKVADFGMSRLVSKSETYVMTTMRGTPGYLAPDWLKEGAIDEKCDVFSYGMLLMEIVSGRKNLDYKVKAMEQVYYPEWAFWQAQKEDITLLTDVALGHEDDVVQLQRMINTAFLCVLEDPAMRPSMANVVHMLQGLIPVEEIHLSSLHQGLLFVLRNPSSFAKVQMDATLQGLMRFILDVDHLPEKGTSSGGYVSSFNLSAR</sequence>
<dbReference type="EMBL" id="JABFUD020000016">
    <property type="protein sequence ID" value="KAI5068877.1"/>
    <property type="molecule type" value="Genomic_DNA"/>
</dbReference>
<feature type="transmembrane region" description="Helical" evidence="21">
    <location>
        <begin position="413"/>
        <end position="436"/>
    </location>
</feature>
<evidence type="ECO:0000256" key="5">
    <source>
        <dbReference type="ARBA" id="ARBA00022679"/>
    </source>
</evidence>
<dbReference type="PROSITE" id="PS00107">
    <property type="entry name" value="PROTEIN_KINASE_ATP"/>
    <property type="match status" value="1"/>
</dbReference>
<dbReference type="InterPro" id="IPR001480">
    <property type="entry name" value="Bulb-type_lectin_dom"/>
</dbReference>
<dbReference type="GO" id="GO:0030246">
    <property type="term" value="F:carbohydrate binding"/>
    <property type="evidence" value="ECO:0007669"/>
    <property type="project" value="UniProtKB-KW"/>
</dbReference>
<dbReference type="SMART" id="SM00220">
    <property type="entry name" value="S_TKc"/>
    <property type="match status" value="1"/>
</dbReference>
<dbReference type="CDD" id="cd14066">
    <property type="entry name" value="STKc_IRAK"/>
    <property type="match status" value="1"/>
</dbReference>
<keyword evidence="13 21" id="KW-0472">Membrane</keyword>
<keyword evidence="7" id="KW-0732">Signal</keyword>
<keyword evidence="2 19" id="KW-0723">Serine/threonine-protein kinase</keyword>
<keyword evidence="11 19" id="KW-0067">ATP-binding</keyword>
<evidence type="ECO:0000256" key="2">
    <source>
        <dbReference type="ARBA" id="ARBA00022527"/>
    </source>
</evidence>
<dbReference type="FunFam" id="1.10.510.10:FF:000248">
    <property type="entry name" value="S-receptor-like kinase 5"/>
    <property type="match status" value="1"/>
</dbReference>
<evidence type="ECO:0000256" key="8">
    <source>
        <dbReference type="ARBA" id="ARBA00022734"/>
    </source>
</evidence>
<evidence type="ECO:0000256" key="13">
    <source>
        <dbReference type="ARBA" id="ARBA00023136"/>
    </source>
</evidence>
<reference evidence="24" key="1">
    <citation type="submission" date="2021-01" db="EMBL/GenBank/DDBJ databases">
        <title>Adiantum capillus-veneris genome.</title>
        <authorList>
            <person name="Fang Y."/>
            <person name="Liao Q."/>
        </authorList>
    </citation>
    <scope>NUCLEOTIDE SEQUENCE</scope>
    <source>
        <strain evidence="24">H3</strain>
        <tissue evidence="24">Leaf</tissue>
    </source>
</reference>
<evidence type="ECO:0000256" key="21">
    <source>
        <dbReference type="SAM" id="Phobius"/>
    </source>
</evidence>
<evidence type="ECO:0000313" key="25">
    <source>
        <dbReference type="Proteomes" id="UP000886520"/>
    </source>
</evidence>
<evidence type="ECO:0000256" key="20">
    <source>
        <dbReference type="PROSITE-ProRule" id="PRU10141"/>
    </source>
</evidence>
<dbReference type="Pfam" id="PF00069">
    <property type="entry name" value="Pkinase"/>
    <property type="match status" value="1"/>
</dbReference>
<dbReference type="Pfam" id="PF01453">
    <property type="entry name" value="B_lectin"/>
    <property type="match status" value="1"/>
</dbReference>
<proteinExistence type="inferred from homology"/>
<keyword evidence="9 19" id="KW-0547">Nucleotide-binding</keyword>
<keyword evidence="12 21" id="KW-1133">Transmembrane helix</keyword>
<dbReference type="AlphaFoldDB" id="A0A9D4UJW7"/>
<keyword evidence="3" id="KW-0245">EGF-like domain</keyword>
<dbReference type="InterPro" id="IPR017441">
    <property type="entry name" value="Protein_kinase_ATP_BS"/>
</dbReference>
<dbReference type="GO" id="GO:0004674">
    <property type="term" value="F:protein serine/threonine kinase activity"/>
    <property type="evidence" value="ECO:0007669"/>
    <property type="project" value="UniProtKB-KW"/>
</dbReference>
<keyword evidence="14" id="KW-1015">Disulfide bond</keyword>
<keyword evidence="6 21" id="KW-0812">Transmembrane</keyword>
<evidence type="ECO:0000256" key="3">
    <source>
        <dbReference type="ARBA" id="ARBA00022536"/>
    </source>
</evidence>
<evidence type="ECO:0000256" key="17">
    <source>
        <dbReference type="ARBA" id="ARBA00047899"/>
    </source>
</evidence>
<evidence type="ECO:0000256" key="15">
    <source>
        <dbReference type="ARBA" id="ARBA00023170"/>
    </source>
</evidence>
<evidence type="ECO:0000256" key="14">
    <source>
        <dbReference type="ARBA" id="ARBA00023157"/>
    </source>
</evidence>
<dbReference type="PROSITE" id="PS00108">
    <property type="entry name" value="PROTEIN_KINASE_ST"/>
    <property type="match status" value="1"/>
</dbReference>
<dbReference type="OrthoDB" id="1668230at2759"/>
<dbReference type="SUPFAM" id="SSF56112">
    <property type="entry name" value="Protein kinase-like (PK-like)"/>
    <property type="match status" value="1"/>
</dbReference>
<evidence type="ECO:0000256" key="9">
    <source>
        <dbReference type="ARBA" id="ARBA00022741"/>
    </source>
</evidence>